<dbReference type="InterPro" id="IPR001610">
    <property type="entry name" value="PAC"/>
</dbReference>
<dbReference type="FunFam" id="1.10.287.130:FF:000001">
    <property type="entry name" value="Two-component sensor histidine kinase"/>
    <property type="match status" value="1"/>
</dbReference>
<dbReference type="InterPro" id="IPR003661">
    <property type="entry name" value="HisK_dim/P_dom"/>
</dbReference>
<dbReference type="Gene3D" id="3.30.450.20">
    <property type="entry name" value="PAS domain"/>
    <property type="match status" value="2"/>
</dbReference>
<keyword evidence="5" id="KW-0808">Transferase</keyword>
<dbReference type="GO" id="GO:0005524">
    <property type="term" value="F:ATP binding"/>
    <property type="evidence" value="ECO:0007669"/>
    <property type="project" value="UniProtKB-KW"/>
</dbReference>
<comment type="subcellular location">
    <subcellularLocation>
        <location evidence="2">Membrane</location>
        <topology evidence="2">Multi-pass membrane protein</topology>
    </subcellularLocation>
</comment>
<evidence type="ECO:0000256" key="9">
    <source>
        <dbReference type="ARBA" id="ARBA00022840"/>
    </source>
</evidence>
<keyword evidence="11" id="KW-0902">Two-component regulatory system</keyword>
<evidence type="ECO:0000259" key="15">
    <source>
        <dbReference type="PROSITE" id="PS50113"/>
    </source>
</evidence>
<dbReference type="NCBIfam" id="TIGR00229">
    <property type="entry name" value="sensory_box"/>
    <property type="match status" value="1"/>
</dbReference>
<dbReference type="GO" id="GO:0000155">
    <property type="term" value="F:phosphorelay sensor kinase activity"/>
    <property type="evidence" value="ECO:0007669"/>
    <property type="project" value="InterPro"/>
</dbReference>
<keyword evidence="8" id="KW-0418">Kinase</keyword>
<evidence type="ECO:0000256" key="1">
    <source>
        <dbReference type="ARBA" id="ARBA00000085"/>
    </source>
</evidence>
<dbReference type="EMBL" id="QWDC01000003">
    <property type="protein sequence ID" value="RFZ91240.1"/>
    <property type="molecule type" value="Genomic_DNA"/>
</dbReference>
<keyword evidence="6" id="KW-0812">Transmembrane</keyword>
<organism evidence="16 17">
    <name type="scientific">Mucilaginibacter conchicola</name>
    <dbReference type="NCBI Taxonomy" id="2303333"/>
    <lineage>
        <taxon>Bacteria</taxon>
        <taxon>Pseudomonadati</taxon>
        <taxon>Bacteroidota</taxon>
        <taxon>Sphingobacteriia</taxon>
        <taxon>Sphingobacteriales</taxon>
        <taxon>Sphingobacteriaceae</taxon>
        <taxon>Mucilaginibacter</taxon>
    </lineage>
</organism>
<dbReference type="SUPFAM" id="SSF47384">
    <property type="entry name" value="Homodimeric domain of signal transducing histidine kinase"/>
    <property type="match status" value="1"/>
</dbReference>
<dbReference type="GO" id="GO:0016020">
    <property type="term" value="C:membrane"/>
    <property type="evidence" value="ECO:0007669"/>
    <property type="project" value="UniProtKB-SubCell"/>
</dbReference>
<dbReference type="SMART" id="SM00387">
    <property type="entry name" value="HATPase_c"/>
    <property type="match status" value="1"/>
</dbReference>
<dbReference type="PROSITE" id="PS50109">
    <property type="entry name" value="HIS_KIN"/>
    <property type="match status" value="1"/>
</dbReference>
<dbReference type="GO" id="GO:0007234">
    <property type="term" value="P:osmosensory signaling via phosphorelay pathway"/>
    <property type="evidence" value="ECO:0007669"/>
    <property type="project" value="TreeGrafter"/>
</dbReference>
<feature type="domain" description="Histidine kinase" evidence="13">
    <location>
        <begin position="297"/>
        <end position="512"/>
    </location>
</feature>
<dbReference type="PANTHER" id="PTHR42878">
    <property type="entry name" value="TWO-COMPONENT HISTIDINE KINASE"/>
    <property type="match status" value="1"/>
</dbReference>
<dbReference type="PROSITE" id="PS50113">
    <property type="entry name" value="PAC"/>
    <property type="match status" value="1"/>
</dbReference>
<sequence length="516" mass="58990">MQNHTSTDQLPGDAGHSPDLPLIKAALDASVSGIIITDNQLPDNPIIYCNESFERMTGYKRIEIIGHNCRFLQADDRQQPERLKIRRAVQEGEHVSVEIRNYKKNGDLFWNELFISPVQAADGRVTHFIGVQHDVTRRKQAEEDLYREKELREQKIKERTLQLNASKEYLDSIIQTVRESLVVLGPDLKVIGVNRHFLNTFKVTASETEDKSLYDLGNGQWNIPKLKELLENILPSNNPVLDFEVEHIFPHIGKKLMLLNAYRVELEGEYRDRILLAIEDITDRRAIEQRKDDFLSVASHELKTPLTTIKGYMQILERLLPKDADEKLLEVVGKSTKHIERLNTLIKELLDVSRIQTGNITLHRERFDFDEMVRETADTIQNVSPKHRLVISGSTGIDYEGDESQLSQVVSNLLSNAIKYSPDSANIEVNLARVSDYVKFSVTDFGVGISPDDQRKIFERFYRASDTQKNYPGMGIGLYICEQIVSHHGGNLWVDSEHGKGSTFNFTLPIKQKTNE</sequence>
<keyword evidence="7" id="KW-0547">Nucleotide-binding</keyword>
<dbReference type="SUPFAM" id="SSF55874">
    <property type="entry name" value="ATPase domain of HSP90 chaperone/DNA topoisomerase II/histidine kinase"/>
    <property type="match status" value="1"/>
</dbReference>
<dbReference type="InterPro" id="IPR005467">
    <property type="entry name" value="His_kinase_dom"/>
</dbReference>
<dbReference type="GO" id="GO:0000156">
    <property type="term" value="F:phosphorelay response regulator activity"/>
    <property type="evidence" value="ECO:0007669"/>
    <property type="project" value="TreeGrafter"/>
</dbReference>
<evidence type="ECO:0000256" key="3">
    <source>
        <dbReference type="ARBA" id="ARBA00012438"/>
    </source>
</evidence>
<evidence type="ECO:0000259" key="13">
    <source>
        <dbReference type="PROSITE" id="PS50109"/>
    </source>
</evidence>
<evidence type="ECO:0000256" key="2">
    <source>
        <dbReference type="ARBA" id="ARBA00004141"/>
    </source>
</evidence>
<dbReference type="AlphaFoldDB" id="A0A372NRH7"/>
<dbReference type="FunFam" id="3.30.565.10:FF:000006">
    <property type="entry name" value="Sensor histidine kinase WalK"/>
    <property type="match status" value="1"/>
</dbReference>
<dbReference type="Proteomes" id="UP000264217">
    <property type="component" value="Unassembled WGS sequence"/>
</dbReference>
<protein>
    <recommendedName>
        <fullName evidence="3">histidine kinase</fullName>
        <ecNumber evidence="3">2.7.13.3</ecNumber>
    </recommendedName>
</protein>
<dbReference type="CDD" id="cd00130">
    <property type="entry name" value="PAS"/>
    <property type="match status" value="2"/>
</dbReference>
<dbReference type="InterPro" id="IPR036097">
    <property type="entry name" value="HisK_dim/P_sf"/>
</dbReference>
<gene>
    <name evidence="16" type="ORF">D0C36_20095</name>
</gene>
<evidence type="ECO:0000256" key="5">
    <source>
        <dbReference type="ARBA" id="ARBA00022679"/>
    </source>
</evidence>
<comment type="caution">
    <text evidence="16">The sequence shown here is derived from an EMBL/GenBank/DDBJ whole genome shotgun (WGS) entry which is preliminary data.</text>
</comment>
<feature type="domain" description="PAS" evidence="14">
    <location>
        <begin position="19"/>
        <end position="92"/>
    </location>
</feature>
<evidence type="ECO:0000256" key="11">
    <source>
        <dbReference type="ARBA" id="ARBA00023012"/>
    </source>
</evidence>
<dbReference type="GO" id="GO:0030295">
    <property type="term" value="F:protein kinase activator activity"/>
    <property type="evidence" value="ECO:0007669"/>
    <property type="project" value="TreeGrafter"/>
</dbReference>
<accession>A0A372NRH7</accession>
<keyword evidence="9" id="KW-0067">ATP-binding</keyword>
<reference evidence="16 17" key="1">
    <citation type="submission" date="2018-08" db="EMBL/GenBank/DDBJ databases">
        <title>Mucilaginibacter sp. MYSH2.</title>
        <authorList>
            <person name="Seo T."/>
        </authorList>
    </citation>
    <scope>NUCLEOTIDE SEQUENCE [LARGE SCALE GENOMIC DNA]</scope>
    <source>
        <strain evidence="16 17">MYSH2</strain>
    </source>
</reference>
<evidence type="ECO:0000256" key="7">
    <source>
        <dbReference type="ARBA" id="ARBA00022741"/>
    </source>
</evidence>
<evidence type="ECO:0000259" key="14">
    <source>
        <dbReference type="PROSITE" id="PS50112"/>
    </source>
</evidence>
<dbReference type="PRINTS" id="PR00344">
    <property type="entry name" value="BCTRLSENSOR"/>
</dbReference>
<dbReference type="CDD" id="cd00082">
    <property type="entry name" value="HisKA"/>
    <property type="match status" value="1"/>
</dbReference>
<evidence type="ECO:0000256" key="10">
    <source>
        <dbReference type="ARBA" id="ARBA00022989"/>
    </source>
</evidence>
<dbReference type="InterPro" id="IPR004358">
    <property type="entry name" value="Sig_transdc_His_kin-like_C"/>
</dbReference>
<dbReference type="InterPro" id="IPR035965">
    <property type="entry name" value="PAS-like_dom_sf"/>
</dbReference>
<dbReference type="SMART" id="SM00388">
    <property type="entry name" value="HisKA"/>
    <property type="match status" value="1"/>
</dbReference>
<dbReference type="SUPFAM" id="SSF55785">
    <property type="entry name" value="PYP-like sensor domain (PAS domain)"/>
    <property type="match status" value="2"/>
</dbReference>
<evidence type="ECO:0000256" key="4">
    <source>
        <dbReference type="ARBA" id="ARBA00022553"/>
    </source>
</evidence>
<keyword evidence="17" id="KW-1185">Reference proteome</keyword>
<dbReference type="InterPro" id="IPR036890">
    <property type="entry name" value="HATPase_C_sf"/>
</dbReference>
<dbReference type="Pfam" id="PF13426">
    <property type="entry name" value="PAS_9"/>
    <property type="match status" value="2"/>
</dbReference>
<comment type="catalytic activity">
    <reaction evidence="1">
        <text>ATP + protein L-histidine = ADP + protein N-phospho-L-histidine.</text>
        <dbReference type="EC" id="2.7.13.3"/>
    </reaction>
</comment>
<dbReference type="InterPro" id="IPR000014">
    <property type="entry name" value="PAS"/>
</dbReference>
<dbReference type="PANTHER" id="PTHR42878:SF7">
    <property type="entry name" value="SENSOR HISTIDINE KINASE GLRK"/>
    <property type="match status" value="1"/>
</dbReference>
<evidence type="ECO:0000313" key="17">
    <source>
        <dbReference type="Proteomes" id="UP000264217"/>
    </source>
</evidence>
<dbReference type="InterPro" id="IPR000700">
    <property type="entry name" value="PAS-assoc_C"/>
</dbReference>
<dbReference type="PROSITE" id="PS50112">
    <property type="entry name" value="PAS"/>
    <property type="match status" value="1"/>
</dbReference>
<dbReference type="EC" id="2.7.13.3" evidence="3"/>
<dbReference type="RefSeq" id="WP_117393461.1">
    <property type="nucleotide sequence ID" value="NZ_QWDC01000003.1"/>
</dbReference>
<evidence type="ECO:0000256" key="8">
    <source>
        <dbReference type="ARBA" id="ARBA00022777"/>
    </source>
</evidence>
<dbReference type="InterPro" id="IPR003594">
    <property type="entry name" value="HATPase_dom"/>
</dbReference>
<dbReference type="Pfam" id="PF02518">
    <property type="entry name" value="HATPase_c"/>
    <property type="match status" value="1"/>
</dbReference>
<dbReference type="SMART" id="SM00091">
    <property type="entry name" value="PAS"/>
    <property type="match status" value="2"/>
</dbReference>
<keyword evidence="12" id="KW-0472">Membrane</keyword>
<dbReference type="Pfam" id="PF00512">
    <property type="entry name" value="HisKA"/>
    <property type="match status" value="1"/>
</dbReference>
<keyword evidence="4" id="KW-0597">Phosphoprotein</keyword>
<dbReference type="InterPro" id="IPR050351">
    <property type="entry name" value="BphY/WalK/GraS-like"/>
</dbReference>
<dbReference type="OrthoDB" id="9813151at2"/>
<feature type="domain" description="PAC" evidence="15">
    <location>
        <begin position="95"/>
        <end position="147"/>
    </location>
</feature>
<evidence type="ECO:0000256" key="6">
    <source>
        <dbReference type="ARBA" id="ARBA00022692"/>
    </source>
</evidence>
<name>A0A372NRH7_9SPHI</name>
<keyword evidence="10" id="KW-1133">Transmembrane helix</keyword>
<dbReference type="Gene3D" id="3.30.565.10">
    <property type="entry name" value="Histidine kinase-like ATPase, C-terminal domain"/>
    <property type="match status" value="1"/>
</dbReference>
<dbReference type="Gene3D" id="1.10.287.130">
    <property type="match status" value="1"/>
</dbReference>
<dbReference type="CDD" id="cd00075">
    <property type="entry name" value="HATPase"/>
    <property type="match status" value="1"/>
</dbReference>
<evidence type="ECO:0000313" key="16">
    <source>
        <dbReference type="EMBL" id="RFZ91240.1"/>
    </source>
</evidence>
<dbReference type="SMART" id="SM00086">
    <property type="entry name" value="PAC"/>
    <property type="match status" value="1"/>
</dbReference>
<evidence type="ECO:0000256" key="12">
    <source>
        <dbReference type="ARBA" id="ARBA00023136"/>
    </source>
</evidence>
<proteinExistence type="predicted"/>